<dbReference type="Proteomes" id="UP000036403">
    <property type="component" value="Unassembled WGS sequence"/>
</dbReference>
<dbReference type="OrthoDB" id="5593155at2759"/>
<dbReference type="InterPro" id="IPR036291">
    <property type="entry name" value="NAD(P)-bd_dom_sf"/>
</dbReference>
<gene>
    <name evidence="1" type="ORF">RF55_21838</name>
</gene>
<accession>A0A0J7MQF7</accession>
<dbReference type="Gene3D" id="3.40.50.720">
    <property type="entry name" value="NAD(P)-binding Rossmann-like Domain"/>
    <property type="match status" value="1"/>
</dbReference>
<dbReference type="AlphaFoldDB" id="A0A0J7MQF7"/>
<dbReference type="SUPFAM" id="SSF51735">
    <property type="entry name" value="NAD(P)-binding Rossmann-fold domains"/>
    <property type="match status" value="1"/>
</dbReference>
<protein>
    <submittedName>
        <fullName evidence="1">Nad-dependent dehydratase</fullName>
    </submittedName>
</protein>
<sequence>MTEKVLDEMERKQIPVLIGRAPEFYGPGKTQSFTNALIVDRLKAGEKPRVPVRDDRLRTLIWTPDASRGLARLGNTPDAFGQTWHLPCCDERLTYAQFAALACEVFGKDISYSVIGKWALIAAGLVSSGAREMRELLPRYEHDNLFDSTKFKQRFPDFAVTTYRAGLETIWREWKNAQASR</sequence>
<evidence type="ECO:0000313" key="1">
    <source>
        <dbReference type="EMBL" id="KMQ82800.1"/>
    </source>
</evidence>
<reference evidence="1 2" key="1">
    <citation type="submission" date="2015-04" db="EMBL/GenBank/DDBJ databases">
        <title>Lasius niger genome sequencing.</title>
        <authorList>
            <person name="Konorov E.A."/>
            <person name="Nikitin M.A."/>
            <person name="Kirill M.V."/>
            <person name="Chang P."/>
        </authorList>
    </citation>
    <scope>NUCLEOTIDE SEQUENCE [LARGE SCALE GENOMIC DNA]</scope>
    <source>
        <tissue evidence="1">Whole</tissue>
    </source>
</reference>
<evidence type="ECO:0000313" key="2">
    <source>
        <dbReference type="Proteomes" id="UP000036403"/>
    </source>
</evidence>
<organism evidence="1 2">
    <name type="scientific">Lasius niger</name>
    <name type="common">Black garden ant</name>
    <dbReference type="NCBI Taxonomy" id="67767"/>
    <lineage>
        <taxon>Eukaryota</taxon>
        <taxon>Metazoa</taxon>
        <taxon>Ecdysozoa</taxon>
        <taxon>Arthropoda</taxon>
        <taxon>Hexapoda</taxon>
        <taxon>Insecta</taxon>
        <taxon>Pterygota</taxon>
        <taxon>Neoptera</taxon>
        <taxon>Endopterygota</taxon>
        <taxon>Hymenoptera</taxon>
        <taxon>Apocrita</taxon>
        <taxon>Aculeata</taxon>
        <taxon>Formicoidea</taxon>
        <taxon>Formicidae</taxon>
        <taxon>Formicinae</taxon>
        <taxon>Lasius</taxon>
        <taxon>Lasius</taxon>
    </lineage>
</organism>
<comment type="caution">
    <text evidence="1">The sequence shown here is derived from an EMBL/GenBank/DDBJ whole genome shotgun (WGS) entry which is preliminary data.</text>
</comment>
<name>A0A0J7MQF7_LASNI</name>
<dbReference type="EMBL" id="LBMM01023023">
    <property type="protein sequence ID" value="KMQ82800.1"/>
    <property type="molecule type" value="Genomic_DNA"/>
</dbReference>
<dbReference type="PaxDb" id="67767-A0A0J7MQF7"/>
<keyword evidence="2" id="KW-1185">Reference proteome</keyword>
<proteinExistence type="predicted"/>